<dbReference type="InterPro" id="IPR029058">
    <property type="entry name" value="AB_hydrolase_fold"/>
</dbReference>
<feature type="signal peptide" evidence="1">
    <location>
        <begin position="1"/>
        <end position="18"/>
    </location>
</feature>
<proteinExistence type="predicted"/>
<dbReference type="GO" id="GO:0016787">
    <property type="term" value="F:hydrolase activity"/>
    <property type="evidence" value="ECO:0007669"/>
    <property type="project" value="UniProtKB-KW"/>
</dbReference>
<sequence>MKIIAGLCALVMSVTAIAQELEPTKSGLFDVGGFKLYLTCYENDKPTLIIEQGFGRSGSDGVWLDNVKRLHSDFSICLYDRAGLGKSEKGPVPFTVTDMATRLNALLHNANVKPPYYFAGGSYASYIITAFNNQYADKVKGAVFIDPPPFGYFYTMATRWPKNFKTDDENLARYYQFEQSVRDPMYKKVPENVDHIASYQSLVKSDGFANKPIIVLRAKASDERYDPPFVPDEIALKMDTLYAGAEHDFLRLSSQSAIVYSKSDKHHLHIADADLVVKSIKQLLE</sequence>
<dbReference type="Pfam" id="PF00561">
    <property type="entry name" value="Abhydrolase_1"/>
    <property type="match status" value="1"/>
</dbReference>
<evidence type="ECO:0000259" key="2">
    <source>
        <dbReference type="Pfam" id="PF00561"/>
    </source>
</evidence>
<dbReference type="InterPro" id="IPR000073">
    <property type="entry name" value="AB_hydrolase_1"/>
</dbReference>
<comment type="caution">
    <text evidence="3">The sequence shown here is derived from an EMBL/GenBank/DDBJ whole genome shotgun (WGS) entry which is preliminary data.</text>
</comment>
<dbReference type="Gene3D" id="3.40.50.1820">
    <property type="entry name" value="alpha/beta hydrolase"/>
    <property type="match status" value="1"/>
</dbReference>
<protein>
    <submittedName>
        <fullName evidence="3">Alpha/beta fold hydrolase</fullName>
    </submittedName>
</protein>
<evidence type="ECO:0000313" key="3">
    <source>
        <dbReference type="EMBL" id="MEI4550993.1"/>
    </source>
</evidence>
<feature type="domain" description="AB hydrolase-1" evidence="2">
    <location>
        <begin position="46"/>
        <end position="177"/>
    </location>
</feature>
<accession>A0ABU8EXU0</accession>
<dbReference type="SUPFAM" id="SSF53474">
    <property type="entry name" value="alpha/beta-Hydrolases"/>
    <property type="match status" value="1"/>
</dbReference>
<keyword evidence="1" id="KW-0732">Signal</keyword>
<organism evidence="3 4">
    <name type="scientific">Pseudoalteromonas spongiae</name>
    <dbReference type="NCBI Taxonomy" id="298657"/>
    <lineage>
        <taxon>Bacteria</taxon>
        <taxon>Pseudomonadati</taxon>
        <taxon>Pseudomonadota</taxon>
        <taxon>Gammaproteobacteria</taxon>
        <taxon>Alteromonadales</taxon>
        <taxon>Pseudoalteromonadaceae</taxon>
        <taxon>Pseudoalteromonas</taxon>
    </lineage>
</organism>
<evidence type="ECO:0000256" key="1">
    <source>
        <dbReference type="SAM" id="SignalP"/>
    </source>
</evidence>
<feature type="chain" id="PRO_5045176739" evidence="1">
    <location>
        <begin position="19"/>
        <end position="285"/>
    </location>
</feature>
<dbReference type="RefSeq" id="WP_336436041.1">
    <property type="nucleotide sequence ID" value="NZ_JBAWKS010000002.1"/>
</dbReference>
<reference evidence="3 4" key="1">
    <citation type="submission" date="2023-12" db="EMBL/GenBank/DDBJ databases">
        <title>Friends and Foes: Symbiotic and Algicidal bacterial influence on Karenia brevis blooms.</title>
        <authorList>
            <person name="Fei C."/>
            <person name="Mohamed A.R."/>
            <person name="Booker A."/>
            <person name="Arshad M."/>
            <person name="Klass S."/>
            <person name="Ahn S."/>
            <person name="Gilbert P.M."/>
            <person name="Heil C.A."/>
            <person name="Martinez J.M."/>
            <person name="Amin S.A."/>
        </authorList>
    </citation>
    <scope>NUCLEOTIDE SEQUENCE [LARGE SCALE GENOMIC DNA]</scope>
    <source>
        <strain evidence="3 4">CE15</strain>
    </source>
</reference>
<evidence type="ECO:0000313" key="4">
    <source>
        <dbReference type="Proteomes" id="UP001382455"/>
    </source>
</evidence>
<dbReference type="EMBL" id="JBAWKS010000002">
    <property type="protein sequence ID" value="MEI4550993.1"/>
    <property type="molecule type" value="Genomic_DNA"/>
</dbReference>
<name>A0ABU8EXU0_9GAMM</name>
<keyword evidence="3" id="KW-0378">Hydrolase</keyword>
<dbReference type="Proteomes" id="UP001382455">
    <property type="component" value="Unassembled WGS sequence"/>
</dbReference>
<gene>
    <name evidence="3" type="ORF">WAE96_15080</name>
</gene>
<keyword evidence="4" id="KW-1185">Reference proteome</keyword>